<dbReference type="InterPro" id="IPR022634">
    <property type="entry name" value="DNA_polIII_beta_N"/>
</dbReference>
<reference evidence="7 8" key="1">
    <citation type="submission" date="2021-06" db="EMBL/GenBank/DDBJ databases">
        <authorList>
            <person name="Sun Q."/>
            <person name="Li D."/>
        </authorList>
    </citation>
    <scope>NUCLEOTIDE SEQUENCE [LARGE SCALE GENOMIC DNA]</scope>
    <source>
        <strain evidence="7 8">MSJ-6</strain>
    </source>
</reference>
<evidence type="ECO:0000256" key="1">
    <source>
        <dbReference type="ARBA" id="ARBA00021035"/>
    </source>
</evidence>
<sequence>MKITILKHWLNEAMQHVSKAINGKNTLPILSGIKMDVTAQGVTLTASDVETTIQATIPAATEDGAQIVTVDEPGSVVLPAKLLVEMIKKLPKEEVHIETEVGFAALLKSGKTKINMVGMDPEEFPAVPALTEERSFTIAGADIRDMIKETVFAVSTSEQSPILTGVLWQLEPSKLTLLATDRHRLAQTAAEVGDGDNAPIKFVVSGKMLNELIKVIPDKGDVEITATQSQVLFEFGRTRLYCRILDGTYPDTSKIIPTAFKSELVVSTKAINAAIDRAFLLAREEKTNIVRLETVEDNAVTVSSNSSGLGSVSEQLEAESITGDPVRISFNSKYMLDVLKVIDSDQINIGFTGPMQPIIIKPVDGKDSLYLILPYRTSN</sequence>
<keyword evidence="3 7" id="KW-0548">Nucleotidyltransferase</keyword>
<feature type="domain" description="DNA polymerase III beta sliding clamp central" evidence="5">
    <location>
        <begin position="138"/>
        <end position="251"/>
    </location>
</feature>
<dbReference type="PANTHER" id="PTHR30478:SF0">
    <property type="entry name" value="BETA SLIDING CLAMP"/>
    <property type="match status" value="1"/>
</dbReference>
<comment type="subunit">
    <text evidence="3">Forms a ring-shaped head-to-tail homodimer around DNA.</text>
</comment>
<comment type="function">
    <text evidence="3">Confers DNA tethering and processivity to DNA polymerases and other proteins. Acts as a clamp, forming a ring around DNA (a reaction catalyzed by the clamp-loading complex) which diffuses in an ATP-independent manner freely and bidirectionally along dsDNA. Initially characterized for its ability to contact the catalytic subunit of DNA polymerase III (Pol III), a complex, multichain enzyme responsible for most of the replicative synthesis in bacteria; Pol III exhibits 3'-5' exonuclease proofreading activity. The beta chain is required for initiation of replication as well as for processivity of DNA replication.</text>
</comment>
<comment type="caution">
    <text evidence="7">The sequence shown here is derived from an EMBL/GenBank/DDBJ whole genome shotgun (WGS) entry which is preliminary data.</text>
</comment>
<keyword evidence="8" id="KW-1185">Reference proteome</keyword>
<dbReference type="Pfam" id="PF02767">
    <property type="entry name" value="DNA_pol3_beta_2"/>
    <property type="match status" value="1"/>
</dbReference>
<keyword evidence="3 7" id="KW-0808">Transferase</keyword>
<dbReference type="InterPro" id="IPR022637">
    <property type="entry name" value="DNA_polIII_beta_cen"/>
</dbReference>
<dbReference type="CDD" id="cd00140">
    <property type="entry name" value="beta_clamp"/>
    <property type="match status" value="1"/>
</dbReference>
<keyword evidence="3" id="KW-0963">Cytoplasm</keyword>
<evidence type="ECO:0000313" key="7">
    <source>
        <dbReference type="EMBL" id="MBU5672691.1"/>
    </source>
</evidence>
<evidence type="ECO:0000313" key="8">
    <source>
        <dbReference type="Proteomes" id="UP000743001"/>
    </source>
</evidence>
<dbReference type="RefSeq" id="WP_216479271.1">
    <property type="nucleotide sequence ID" value="NZ_JAHLQJ010000010.1"/>
</dbReference>
<dbReference type="GO" id="GO:0003887">
    <property type="term" value="F:DNA-directed DNA polymerase activity"/>
    <property type="evidence" value="ECO:0007669"/>
    <property type="project" value="UniProtKB-EC"/>
</dbReference>
<evidence type="ECO:0000259" key="4">
    <source>
        <dbReference type="Pfam" id="PF00712"/>
    </source>
</evidence>
<feature type="domain" description="DNA polymerase III beta sliding clamp N-terminal" evidence="4">
    <location>
        <begin position="1"/>
        <end position="128"/>
    </location>
</feature>
<keyword evidence="3" id="KW-0235">DNA replication</keyword>
<keyword evidence="3" id="KW-0239">DNA-directed DNA polymerase</keyword>
<evidence type="ECO:0000259" key="6">
    <source>
        <dbReference type="Pfam" id="PF02768"/>
    </source>
</evidence>
<evidence type="ECO:0000256" key="2">
    <source>
        <dbReference type="ARBA" id="ARBA00023125"/>
    </source>
</evidence>
<dbReference type="PANTHER" id="PTHR30478">
    <property type="entry name" value="DNA POLYMERASE III SUBUNIT BETA"/>
    <property type="match status" value="1"/>
</dbReference>
<dbReference type="PIRSF" id="PIRSF000804">
    <property type="entry name" value="DNA_pol_III_b"/>
    <property type="match status" value="1"/>
</dbReference>
<dbReference type="NCBIfam" id="TIGR00663">
    <property type="entry name" value="dnan"/>
    <property type="match status" value="1"/>
</dbReference>
<dbReference type="EMBL" id="JAHLQJ010000010">
    <property type="protein sequence ID" value="MBU5672691.1"/>
    <property type="molecule type" value="Genomic_DNA"/>
</dbReference>
<keyword evidence="2" id="KW-0238">DNA-binding</keyword>
<name>A0ABS6FU64_9BACL</name>
<protein>
    <recommendedName>
        <fullName evidence="1 3">Beta sliding clamp</fullName>
    </recommendedName>
</protein>
<evidence type="ECO:0000259" key="5">
    <source>
        <dbReference type="Pfam" id="PF02767"/>
    </source>
</evidence>
<proteinExistence type="inferred from homology"/>
<gene>
    <name evidence="7" type="primary">dnaN</name>
    <name evidence="7" type="ORF">KQJ23_12715</name>
</gene>
<feature type="domain" description="DNA polymerase III beta sliding clamp C-terminal" evidence="6">
    <location>
        <begin position="254"/>
        <end position="376"/>
    </location>
</feature>
<dbReference type="Pfam" id="PF00712">
    <property type="entry name" value="DNA_pol3_beta"/>
    <property type="match status" value="1"/>
</dbReference>
<evidence type="ECO:0000256" key="3">
    <source>
        <dbReference type="PIRNR" id="PIRNR000804"/>
    </source>
</evidence>
<organism evidence="7 8">
    <name type="scientific">Paenibacillus brevis</name>
    <dbReference type="NCBI Taxonomy" id="2841508"/>
    <lineage>
        <taxon>Bacteria</taxon>
        <taxon>Bacillati</taxon>
        <taxon>Bacillota</taxon>
        <taxon>Bacilli</taxon>
        <taxon>Bacillales</taxon>
        <taxon>Paenibacillaceae</taxon>
        <taxon>Paenibacillus</taxon>
    </lineage>
</organism>
<dbReference type="SMART" id="SM00480">
    <property type="entry name" value="POL3Bc"/>
    <property type="match status" value="1"/>
</dbReference>
<dbReference type="InterPro" id="IPR022635">
    <property type="entry name" value="DNA_polIII_beta_C"/>
</dbReference>
<dbReference type="Proteomes" id="UP000743001">
    <property type="component" value="Unassembled WGS sequence"/>
</dbReference>
<dbReference type="InterPro" id="IPR001001">
    <property type="entry name" value="DNA_polIII_beta"/>
</dbReference>
<dbReference type="Pfam" id="PF02768">
    <property type="entry name" value="DNA_pol3_beta_3"/>
    <property type="match status" value="1"/>
</dbReference>
<comment type="similarity">
    <text evidence="3">Belongs to the beta sliding clamp family.</text>
</comment>
<comment type="subcellular location">
    <subcellularLocation>
        <location evidence="3">Cytoplasm</location>
    </subcellularLocation>
</comment>
<accession>A0ABS6FU64</accession>